<dbReference type="AlphaFoldDB" id="A0AAV3XYF0"/>
<accession>A0AAV3XYF0</accession>
<sequence>MLTLESFWGRVVLACYTGPGQFFISLLYSSSTKGVGKVKAARKAMANYLIMPYAKNNQDPTPSSPMPGLRVRKLYFYHQR</sequence>
<dbReference type="Proteomes" id="UP000735302">
    <property type="component" value="Unassembled WGS sequence"/>
</dbReference>
<evidence type="ECO:0000313" key="1">
    <source>
        <dbReference type="EMBL" id="GFN75859.1"/>
    </source>
</evidence>
<evidence type="ECO:0000313" key="2">
    <source>
        <dbReference type="Proteomes" id="UP000735302"/>
    </source>
</evidence>
<organism evidence="1 2">
    <name type="scientific">Plakobranchus ocellatus</name>
    <dbReference type="NCBI Taxonomy" id="259542"/>
    <lineage>
        <taxon>Eukaryota</taxon>
        <taxon>Metazoa</taxon>
        <taxon>Spiralia</taxon>
        <taxon>Lophotrochozoa</taxon>
        <taxon>Mollusca</taxon>
        <taxon>Gastropoda</taxon>
        <taxon>Heterobranchia</taxon>
        <taxon>Euthyneura</taxon>
        <taxon>Panpulmonata</taxon>
        <taxon>Sacoglossa</taxon>
        <taxon>Placobranchoidea</taxon>
        <taxon>Plakobranchidae</taxon>
        <taxon>Plakobranchus</taxon>
    </lineage>
</organism>
<dbReference type="EMBL" id="BLXT01000300">
    <property type="protein sequence ID" value="GFN75859.1"/>
    <property type="molecule type" value="Genomic_DNA"/>
</dbReference>
<name>A0AAV3XYF0_9GAST</name>
<gene>
    <name evidence="1" type="ORF">PoB_000236500</name>
</gene>
<proteinExistence type="predicted"/>
<comment type="caution">
    <text evidence="1">The sequence shown here is derived from an EMBL/GenBank/DDBJ whole genome shotgun (WGS) entry which is preliminary data.</text>
</comment>
<keyword evidence="2" id="KW-1185">Reference proteome</keyword>
<reference evidence="1 2" key="1">
    <citation type="journal article" date="2021" name="Elife">
        <title>Chloroplast acquisition without the gene transfer in kleptoplastic sea slugs, Plakobranchus ocellatus.</title>
        <authorList>
            <person name="Maeda T."/>
            <person name="Takahashi S."/>
            <person name="Yoshida T."/>
            <person name="Shimamura S."/>
            <person name="Takaki Y."/>
            <person name="Nagai Y."/>
            <person name="Toyoda A."/>
            <person name="Suzuki Y."/>
            <person name="Arimoto A."/>
            <person name="Ishii H."/>
            <person name="Satoh N."/>
            <person name="Nishiyama T."/>
            <person name="Hasebe M."/>
            <person name="Maruyama T."/>
            <person name="Minagawa J."/>
            <person name="Obokata J."/>
            <person name="Shigenobu S."/>
        </authorList>
    </citation>
    <scope>NUCLEOTIDE SEQUENCE [LARGE SCALE GENOMIC DNA]</scope>
</reference>
<protein>
    <submittedName>
        <fullName evidence="1">Uncharacterized protein</fullName>
    </submittedName>
</protein>